<gene>
    <name evidence="1" type="ordered locus">tll0248</name>
</gene>
<dbReference type="RefSeq" id="WP_011056103.1">
    <property type="nucleotide sequence ID" value="NC_004113.1"/>
</dbReference>
<evidence type="ECO:0000313" key="2">
    <source>
        <dbReference type="Proteomes" id="UP000000440"/>
    </source>
</evidence>
<protein>
    <submittedName>
        <fullName evidence="1">Tll0248 protein</fullName>
    </submittedName>
</protein>
<dbReference type="EMBL" id="BA000039">
    <property type="protein sequence ID" value="BAC07801.1"/>
    <property type="molecule type" value="Genomic_DNA"/>
</dbReference>
<evidence type="ECO:0000313" key="1">
    <source>
        <dbReference type="EMBL" id="BAC07801.1"/>
    </source>
</evidence>
<dbReference type="AlphaFoldDB" id="Q8DM75"/>
<name>Q8DM75_THEVB</name>
<sequence length="100" mass="11871">MLYSPQLFHYLEQELALPPQSIAMAVRQWQQQRASLPIILWQYGLMTLEQLDWIFEWLDQTRGDRLPQSSSKETLLPSCPSRNRTCEFPRIRLKPLQSLL</sequence>
<dbReference type="Pfam" id="PF11165">
    <property type="entry name" value="DUF2949"/>
    <property type="match status" value="1"/>
</dbReference>
<dbReference type="InterPro" id="IPR021336">
    <property type="entry name" value="DUF2949"/>
</dbReference>
<dbReference type="STRING" id="197221.gene:10746830"/>
<dbReference type="EnsemblBacteria" id="BAC07801">
    <property type="protein sequence ID" value="BAC07801"/>
    <property type="gene ID" value="BAC07801"/>
</dbReference>
<proteinExistence type="predicted"/>
<reference evidence="1 2" key="1">
    <citation type="journal article" date="2002" name="DNA Res.">
        <title>Complete genome structure of the thermophilic cyanobacterium Thermosynechococcus elongatus BP-1.</title>
        <authorList>
            <person name="Nakamura Y."/>
            <person name="Kaneko T."/>
            <person name="Sato S."/>
            <person name="Ikeuchi M."/>
            <person name="Katoh H."/>
            <person name="Sasamoto S."/>
            <person name="Watanabe A."/>
            <person name="Iriguchi M."/>
            <person name="Kawashima K."/>
            <person name="Kimura T."/>
            <person name="Kishida Y."/>
            <person name="Kiyokawa C."/>
            <person name="Kohara M."/>
            <person name="Matsumoto M."/>
            <person name="Matsuno A."/>
            <person name="Nakazaki N."/>
            <person name="Shimpo S."/>
            <person name="Sugimoto M."/>
            <person name="Takeuchi C."/>
            <person name="Yamada M."/>
            <person name="Tabata S."/>
        </authorList>
    </citation>
    <scope>NUCLEOTIDE SEQUENCE [LARGE SCALE GENOMIC DNA]</scope>
    <source>
        <strain evidence="2">IAM M-273 / NIES-2133 / BP-1</strain>
    </source>
</reference>
<organism evidence="1 2">
    <name type="scientific">Thermosynechococcus vestitus (strain NIES-2133 / IAM M-273 / BP-1)</name>
    <dbReference type="NCBI Taxonomy" id="197221"/>
    <lineage>
        <taxon>Bacteria</taxon>
        <taxon>Bacillati</taxon>
        <taxon>Cyanobacteriota</taxon>
        <taxon>Cyanophyceae</taxon>
        <taxon>Acaryochloridales</taxon>
        <taxon>Thermosynechococcaceae</taxon>
        <taxon>Thermosynechococcus</taxon>
    </lineage>
</organism>
<dbReference type="KEGG" id="tel:tll0248"/>
<dbReference type="PATRIC" id="fig|197221.4.peg.259"/>
<dbReference type="Proteomes" id="UP000000440">
    <property type="component" value="Chromosome"/>
</dbReference>
<accession>Q8DM75</accession>
<keyword evidence="2" id="KW-1185">Reference proteome</keyword>